<dbReference type="RefSeq" id="WP_208555901.1">
    <property type="nucleotide sequence ID" value="NZ_JAGFPW010000001.1"/>
</dbReference>
<proteinExistence type="predicted"/>
<comment type="caution">
    <text evidence="3">The sequence shown here is derived from an EMBL/GenBank/DDBJ whole genome shotgun (WGS) entry which is preliminary data.</text>
</comment>
<sequence length="1552" mass="167343">MSDALRSTHIDVELNVDTSPLERANQQIDRLVDHVGDAGGSFSQMRTRMAQVQRQQRNFRDIHMSMILDNSSLQTASQTIERLGPQIDLVTSRLSQLNTQVQETSRLIQSLPSEVNINVDQTSITNANESIDQLRQNLNNVDMSRIGTPAANVTQQNTQSVQNNVAAVAVPAPDYRGIRQYNREMNFLRGSTQGLEEDTIRMLNEMRQAWYNEHHNMSGFRNEMIRAQYGFFQLGNQMDSWSGTNQQFMDEVYRLGRAHKQVTDNMMKNNKMMRMSMLQTVGTLMARSTQSEKIAANYDRMGNPLYQVNKAGLAVSNTLENMAKQGTAAHLALKMLGPTANMKELNDMTMMITQGYMRFQMVALGAAFTNFFMFQGLHKAATQTVPGYSKAWEEMCSTLLKAIQPAIEVFAAFAMAIYKGITAVAKLIIQFNEAHPVLSKMIQGFMLLIPVLTLLLSPLAIGVGLVNGFLGALSSLWMFIGPVVTGLAAMSGTVYVVAGAIVLLVTGIYLLYKNFDKLQERFKPATDAMKRFANMGKSAVVGAFHTMIKEAEGLKPAFMKGFKDAQNVAITAIHKMQAESLKLWDRLGESHPQLVAGIESAYKTAVKTVSGFIHNAGKTVSDFFGKGLSDGLNGIVKGFMEQLKVGLSSFKGMVSLVAPFVAAIGLAFLGVSGPIGVAVGAILSVAGALYRMQQTNQNVSQALKTAWTSVQSVLTTVFQALQPIINTLQQSFGQLVTQLTPQFQQLAGQLQQAFVQIGGTLVLFAAAISQTFQTIGPQIMPLIQQLLSAWMQLSGTLWTSVLQIASSILPLLVQGFQTIFPVILSVINAVLPIIIQLIGSFSGILVSIVQNALPILVQMIQLAFPLILSIVQQALPIVLQLIQLLGSSIGQIAVQVLPLILSAVQQVFPIIKQVIMAVLPIVAQLLTVAATIILQLAQAALPILIQVVQQVFPQIMQIIQAVLPIVVSLLQFLANIITTVVIPAIRFILNIVTAVFPVVLSIIQVALKNIIAIIQGAIGIIMGIVKVFKGLFTGNFRMMWDGVKQIFSSAVGMVKKLVSNMGSAITDRWLYIKNKVALLALDLRQKVMDRFNDLVEGAKKLPGKIGDGIKNMAHKAVSGVTSLANKLAGALGKGVNGVIGGVNWVLDKIGLKDKHIPKWEVPKYAHGTGGHPGGPAILGDGKGANAGPEMYRTPSGHVGLSPATDTLMNLPKGTEVLSARQTRAALAGVPAYAKGTEGNIFTKAWNGVKSVAGKVKDVALDVFDYIGHPSKLLTKVLEKMGVSAPSMAGSFGDIAKGAFNFVKDKAVGFVKGKMSSYAESFSGGGSKAVKKWVAQALSIKGLGSEYAGALETIAMKESGGNPNVVNNWDSNAKAGHPSQGLMQFIPSTFNAHKEPGHGNIKNPVDQILAAINYLNSRYGGILKHPGLVSMAHGGPYRGYATGGVINSPQVAALGENGFREYVITTEPRYRNQSLGMYAALGRELGADTGYTPEKTATSSNSSSVNITFNPSINVKVEGGSEGAETKVKKAVTETFDEVFDMLKSLYPPEGAY</sequence>
<protein>
    <submittedName>
        <fullName evidence="3">Transglycosylase SLT domain-containing protein</fullName>
    </submittedName>
</protein>
<dbReference type="InterPro" id="IPR023346">
    <property type="entry name" value="Lysozyme-like_dom_sf"/>
</dbReference>
<feature type="transmembrane region" description="Helical" evidence="1">
    <location>
        <begin position="441"/>
        <end position="466"/>
    </location>
</feature>
<feature type="transmembrane region" description="Helical" evidence="1">
    <location>
        <begin position="675"/>
        <end position="692"/>
    </location>
</feature>
<dbReference type="PANTHER" id="PTHR37813:SF1">
    <property type="entry name" value="FELS-2 PROPHAGE PROTEIN"/>
    <property type="match status" value="1"/>
</dbReference>
<evidence type="ECO:0000313" key="4">
    <source>
        <dbReference type="Proteomes" id="UP000665181"/>
    </source>
</evidence>
<keyword evidence="1" id="KW-0812">Transmembrane</keyword>
<feature type="transmembrane region" description="Helical" evidence="1">
    <location>
        <begin position="1009"/>
        <end position="1028"/>
    </location>
</feature>
<dbReference type="InterPro" id="IPR016024">
    <property type="entry name" value="ARM-type_fold"/>
</dbReference>
<dbReference type="EMBL" id="JAGFPW010000001">
    <property type="protein sequence ID" value="MBO3793229.1"/>
    <property type="molecule type" value="Genomic_DNA"/>
</dbReference>
<feature type="transmembrane region" description="Helical" evidence="1">
    <location>
        <begin position="789"/>
        <end position="813"/>
    </location>
</feature>
<dbReference type="SUPFAM" id="SSF48371">
    <property type="entry name" value="ARM repeat"/>
    <property type="match status" value="1"/>
</dbReference>
<dbReference type="InterPro" id="IPR008258">
    <property type="entry name" value="Transglycosylase_SLT_dom_1"/>
</dbReference>
<feature type="transmembrane region" description="Helical" evidence="1">
    <location>
        <begin position="877"/>
        <end position="902"/>
    </location>
</feature>
<feature type="transmembrane region" description="Helical" evidence="1">
    <location>
        <begin position="984"/>
        <end position="1003"/>
    </location>
</feature>
<evidence type="ECO:0000313" key="3">
    <source>
        <dbReference type="EMBL" id="MBO3793229.1"/>
    </source>
</evidence>
<dbReference type="SUPFAM" id="SSF53955">
    <property type="entry name" value="Lysozyme-like"/>
    <property type="match status" value="1"/>
</dbReference>
<feature type="transmembrane region" description="Helical" evidence="1">
    <location>
        <begin position="819"/>
        <end position="839"/>
    </location>
</feature>
<keyword evidence="1" id="KW-0472">Membrane</keyword>
<feature type="transmembrane region" description="Helical" evidence="1">
    <location>
        <begin position="409"/>
        <end position="429"/>
    </location>
</feature>
<dbReference type="CDD" id="cd13402">
    <property type="entry name" value="LT_TF-like"/>
    <property type="match status" value="1"/>
</dbReference>
<dbReference type="Proteomes" id="UP000665181">
    <property type="component" value="Unassembled WGS sequence"/>
</dbReference>
<feature type="transmembrane region" description="Helical" evidence="1">
    <location>
        <begin position="650"/>
        <end position="669"/>
    </location>
</feature>
<feature type="transmembrane region" description="Helical" evidence="1">
    <location>
        <begin position="486"/>
        <end position="512"/>
    </location>
</feature>
<feature type="transmembrane region" description="Helical" evidence="1">
    <location>
        <begin position="957"/>
        <end position="977"/>
    </location>
</feature>
<dbReference type="Pfam" id="PF01464">
    <property type="entry name" value="SLT"/>
    <property type="match status" value="1"/>
</dbReference>
<feature type="transmembrane region" description="Helical" evidence="1">
    <location>
        <begin position="851"/>
        <end position="871"/>
    </location>
</feature>
<feature type="transmembrane region" description="Helical" evidence="1">
    <location>
        <begin position="914"/>
        <end position="937"/>
    </location>
</feature>
<gene>
    <name evidence="3" type="ORF">J5227_02635</name>
</gene>
<evidence type="ECO:0000256" key="1">
    <source>
        <dbReference type="SAM" id="Phobius"/>
    </source>
</evidence>
<accession>A0A8I2B5M1</accession>
<name>A0A8I2B5M1_BACIU</name>
<dbReference type="Gene3D" id="1.10.530.10">
    <property type="match status" value="1"/>
</dbReference>
<organism evidence="3 4">
    <name type="scientific">Bacillus subtilis</name>
    <dbReference type="NCBI Taxonomy" id="1423"/>
    <lineage>
        <taxon>Bacteria</taxon>
        <taxon>Bacillati</taxon>
        <taxon>Bacillota</taxon>
        <taxon>Bacilli</taxon>
        <taxon>Bacillales</taxon>
        <taxon>Bacillaceae</taxon>
        <taxon>Bacillus</taxon>
    </lineage>
</organism>
<reference evidence="3" key="1">
    <citation type="submission" date="2021-03" db="EMBL/GenBank/DDBJ databases">
        <title>Isolation of Bacillus subtilis from fermented food sample.</title>
        <authorList>
            <person name="Lakshmanan V."/>
            <person name="Athira K."/>
            <person name="Rajagopal K."/>
        </authorList>
    </citation>
    <scope>NUCLEOTIDE SEQUENCE</scope>
    <source>
        <strain evidence="3">S1</strain>
    </source>
</reference>
<evidence type="ECO:0000259" key="2">
    <source>
        <dbReference type="Pfam" id="PF01464"/>
    </source>
</evidence>
<feature type="domain" description="Transglycosylase SLT" evidence="2">
    <location>
        <begin position="1350"/>
        <end position="1431"/>
    </location>
</feature>
<keyword evidence="1" id="KW-1133">Transmembrane helix</keyword>
<dbReference type="PANTHER" id="PTHR37813">
    <property type="entry name" value="FELS-2 PROPHAGE PROTEIN"/>
    <property type="match status" value="1"/>
</dbReference>